<dbReference type="Gene3D" id="3.90.180.10">
    <property type="entry name" value="Medium-chain alcohol dehydrogenases, catalytic domain"/>
    <property type="match status" value="1"/>
</dbReference>
<reference evidence="3 4" key="1">
    <citation type="journal article" date="2024" name="G3 (Bethesda)">
        <title>Genome assembly of Hibiscus sabdariffa L. provides insights into metabolisms of medicinal natural products.</title>
        <authorList>
            <person name="Kim T."/>
        </authorList>
    </citation>
    <scope>NUCLEOTIDE SEQUENCE [LARGE SCALE GENOMIC DNA]</scope>
    <source>
        <strain evidence="3">TK-2024</strain>
        <tissue evidence="3">Old leaves</tissue>
    </source>
</reference>
<keyword evidence="4" id="KW-1185">Reference proteome</keyword>
<dbReference type="PANTHER" id="PTHR44573">
    <property type="entry name" value="NADPH-DEPENDENT ALKENAL/ONE OXIDOREDUCTASE, CHLOROPLASTIC"/>
    <property type="match status" value="1"/>
</dbReference>
<dbReference type="Gene3D" id="3.40.50.720">
    <property type="entry name" value="NAD(P)-binding Rossmann-like Domain"/>
    <property type="match status" value="1"/>
</dbReference>
<gene>
    <name evidence="3" type="ORF">V6N11_075659</name>
</gene>
<dbReference type="Proteomes" id="UP001396334">
    <property type="component" value="Unassembled WGS sequence"/>
</dbReference>
<evidence type="ECO:0000256" key="1">
    <source>
        <dbReference type="ARBA" id="ARBA00010371"/>
    </source>
</evidence>
<dbReference type="EMBL" id="JBBPBN010000239">
    <property type="protein sequence ID" value="KAK8971834.1"/>
    <property type="molecule type" value="Genomic_DNA"/>
</dbReference>
<dbReference type="InterPro" id="IPR044626">
    <property type="entry name" value="AOR-like"/>
</dbReference>
<protein>
    <submittedName>
        <fullName evidence="3">Uncharacterized protein</fullName>
    </submittedName>
</protein>
<evidence type="ECO:0000256" key="2">
    <source>
        <dbReference type="ARBA" id="ARBA00023002"/>
    </source>
</evidence>
<dbReference type="PANTHER" id="PTHR44573:SF1">
    <property type="entry name" value="NADPH-DEPENDENT ALKENAL_ONE OXIDOREDUCTASE, CHLOROPLASTIC"/>
    <property type="match status" value="1"/>
</dbReference>
<evidence type="ECO:0000313" key="4">
    <source>
        <dbReference type="Proteomes" id="UP001396334"/>
    </source>
</evidence>
<keyword evidence="2" id="KW-0560">Oxidoreductase</keyword>
<name>A0ABR2N6Q9_9ROSI</name>
<dbReference type="SUPFAM" id="SSF51735">
    <property type="entry name" value="NAD(P)-binding Rossmann-fold domains"/>
    <property type="match status" value="1"/>
</dbReference>
<comment type="caution">
    <text evidence="3">The sequence shown here is derived from an EMBL/GenBank/DDBJ whole genome shotgun (WGS) entry which is preliminary data.</text>
</comment>
<proteinExistence type="inferred from homology"/>
<comment type="similarity">
    <text evidence="1">Belongs to the zinc-containing alcohol dehydrogenase family. Quinone oxidoreductase subfamily.</text>
</comment>
<dbReference type="InterPro" id="IPR036291">
    <property type="entry name" value="NAD(P)-bd_dom_sf"/>
</dbReference>
<evidence type="ECO:0000313" key="3">
    <source>
        <dbReference type="EMBL" id="KAK8971834.1"/>
    </source>
</evidence>
<organism evidence="3 4">
    <name type="scientific">Hibiscus sabdariffa</name>
    <name type="common">roselle</name>
    <dbReference type="NCBI Taxonomy" id="183260"/>
    <lineage>
        <taxon>Eukaryota</taxon>
        <taxon>Viridiplantae</taxon>
        <taxon>Streptophyta</taxon>
        <taxon>Embryophyta</taxon>
        <taxon>Tracheophyta</taxon>
        <taxon>Spermatophyta</taxon>
        <taxon>Magnoliopsida</taxon>
        <taxon>eudicotyledons</taxon>
        <taxon>Gunneridae</taxon>
        <taxon>Pentapetalae</taxon>
        <taxon>rosids</taxon>
        <taxon>malvids</taxon>
        <taxon>Malvales</taxon>
        <taxon>Malvaceae</taxon>
        <taxon>Malvoideae</taxon>
        <taxon>Hibiscus</taxon>
    </lineage>
</organism>
<sequence>MSTVKRKRRIRGLNSKQFGSLAEYTAVEEKLSALKHKNLDFAQAVSLPLAIETAHEGLERTGFSAGESTLVLDGAAGVGSLVIQEGSNGNERRRGVVALTGTVTPPGFRFVVTSKKFDSTENRANTAPLCLRFSFKQYKSNTSFFTQEVIQNEPRHDSNTTFYSPGWNGNDHEEIIQAVLIARGDNFDW</sequence>
<accession>A0ABR2N6Q9</accession>